<feature type="transmembrane region" description="Helical" evidence="9">
    <location>
        <begin position="161"/>
        <end position="186"/>
    </location>
</feature>
<evidence type="ECO:0000313" key="10">
    <source>
        <dbReference type="EMBL" id="PUB15418.1"/>
    </source>
</evidence>
<dbReference type="Pfam" id="PF04143">
    <property type="entry name" value="Sulf_transp"/>
    <property type="match status" value="1"/>
</dbReference>
<feature type="transmembrane region" description="Helical" evidence="9">
    <location>
        <begin position="291"/>
        <end position="313"/>
    </location>
</feature>
<feature type="transmembrane region" description="Helical" evidence="9">
    <location>
        <begin position="89"/>
        <end position="112"/>
    </location>
</feature>
<dbReference type="PANTHER" id="PTHR30574">
    <property type="entry name" value="INNER MEMBRANE PROTEIN YEDE"/>
    <property type="match status" value="1"/>
</dbReference>
<keyword evidence="3" id="KW-1003">Cell membrane</keyword>
<gene>
    <name evidence="10" type="ORF">C8N45_10438</name>
</gene>
<evidence type="ECO:0000256" key="3">
    <source>
        <dbReference type="ARBA" id="ARBA00022475"/>
    </source>
</evidence>
<evidence type="ECO:0000256" key="9">
    <source>
        <dbReference type="SAM" id="Phobius"/>
    </source>
</evidence>
<comment type="caution">
    <text evidence="10">The sequence shown here is derived from an EMBL/GenBank/DDBJ whole genome shotgun (WGS) entry which is preliminary data.</text>
</comment>
<evidence type="ECO:0000256" key="6">
    <source>
        <dbReference type="ARBA" id="ARBA00022989"/>
    </source>
</evidence>
<keyword evidence="4" id="KW-0997">Cell inner membrane</keyword>
<keyword evidence="5 9" id="KW-0812">Transmembrane</keyword>
<dbReference type="PANTHER" id="PTHR30574:SF1">
    <property type="entry name" value="SULPHUR TRANSPORT DOMAIN-CONTAINING PROTEIN"/>
    <property type="match status" value="1"/>
</dbReference>
<evidence type="ECO:0000313" key="11">
    <source>
        <dbReference type="Proteomes" id="UP000244523"/>
    </source>
</evidence>
<keyword evidence="11" id="KW-1185">Reference proteome</keyword>
<evidence type="ECO:0000256" key="5">
    <source>
        <dbReference type="ARBA" id="ARBA00022692"/>
    </source>
</evidence>
<comment type="subcellular location">
    <subcellularLocation>
        <location evidence="1">Cell inner membrane</location>
        <topology evidence="1">Multi-pass membrane protein</topology>
    </subcellularLocation>
</comment>
<dbReference type="InterPro" id="IPR007272">
    <property type="entry name" value="Sulf_transp_TsuA/YedE"/>
</dbReference>
<sequence>MLLELLYDLGLETRTVHVLLGVTVGLIFGVAAQVSRFCLRRAVAGNPDERKSAAGVWMTALAIAILTVQGLSVAGFADLSEHRWLSADLPLAALIVGGLLFGAGMVLARGCASRLTVLWASGNLRALSVLIIFAITAHAMLKGVLAPVREFIGSPNVTAPVASLADLPGGAAVWAALTGLILLAFAARSGARWLHLALGAVIGLVVAVGWAATTVLLMDEFDPLPTQSIAFTLPWTETLFWTVASTAIPASFGTGFIGGVLGGAFTSALLRGELRLESFESPGQTLRYSAGGLLMGAGGVLAGGCTVGAGLAGGATLSVAALVALIAIVAGASGTAAALAQTGFQGARASA</sequence>
<evidence type="ECO:0000256" key="4">
    <source>
        <dbReference type="ARBA" id="ARBA00022519"/>
    </source>
</evidence>
<protein>
    <submittedName>
        <fullName evidence="10">Sulfur transporter</fullName>
    </submittedName>
</protein>
<evidence type="ECO:0000256" key="7">
    <source>
        <dbReference type="ARBA" id="ARBA00023136"/>
    </source>
</evidence>
<accession>A0A2T6KI90</accession>
<feature type="transmembrane region" description="Helical" evidence="9">
    <location>
        <begin position="193"/>
        <end position="218"/>
    </location>
</feature>
<dbReference type="RefSeq" id="WP_108386114.1">
    <property type="nucleotide sequence ID" value="NZ_QBUD01000004.1"/>
</dbReference>
<keyword evidence="2" id="KW-0813">Transport</keyword>
<feature type="transmembrane region" description="Helical" evidence="9">
    <location>
        <begin position="124"/>
        <end position="141"/>
    </location>
</feature>
<evidence type="ECO:0000256" key="8">
    <source>
        <dbReference type="ARBA" id="ARBA00035655"/>
    </source>
</evidence>
<dbReference type="Proteomes" id="UP000244523">
    <property type="component" value="Unassembled WGS sequence"/>
</dbReference>
<feature type="transmembrane region" description="Helical" evidence="9">
    <location>
        <begin position="55"/>
        <end position="77"/>
    </location>
</feature>
<proteinExistence type="inferred from homology"/>
<feature type="transmembrane region" description="Helical" evidence="9">
    <location>
        <begin position="238"/>
        <end position="270"/>
    </location>
</feature>
<reference evidence="10 11" key="1">
    <citation type="submission" date="2018-04" db="EMBL/GenBank/DDBJ databases">
        <title>Genomic Encyclopedia of Archaeal and Bacterial Type Strains, Phase II (KMG-II): from individual species to whole genera.</title>
        <authorList>
            <person name="Goeker M."/>
        </authorList>
    </citation>
    <scope>NUCLEOTIDE SEQUENCE [LARGE SCALE GENOMIC DNA]</scope>
    <source>
        <strain evidence="10 11">DSM 29955</strain>
    </source>
</reference>
<name>A0A2T6KI90_9RHOB</name>
<dbReference type="GO" id="GO:0005886">
    <property type="term" value="C:plasma membrane"/>
    <property type="evidence" value="ECO:0007669"/>
    <property type="project" value="UniProtKB-SubCell"/>
</dbReference>
<evidence type="ECO:0000256" key="2">
    <source>
        <dbReference type="ARBA" id="ARBA00022448"/>
    </source>
</evidence>
<dbReference type="EMBL" id="QBUD01000004">
    <property type="protein sequence ID" value="PUB15418.1"/>
    <property type="molecule type" value="Genomic_DNA"/>
</dbReference>
<organism evidence="10 11">
    <name type="scientific">Yoonia sediminilitoris</name>
    <dbReference type="NCBI Taxonomy" id="1286148"/>
    <lineage>
        <taxon>Bacteria</taxon>
        <taxon>Pseudomonadati</taxon>
        <taxon>Pseudomonadota</taxon>
        <taxon>Alphaproteobacteria</taxon>
        <taxon>Rhodobacterales</taxon>
        <taxon>Paracoccaceae</taxon>
        <taxon>Yoonia</taxon>
    </lineage>
</organism>
<feature type="transmembrane region" description="Helical" evidence="9">
    <location>
        <begin position="15"/>
        <end position="34"/>
    </location>
</feature>
<comment type="similarity">
    <text evidence="8">Belongs to the TsuA/YedE (TC 9.B.102) family.</text>
</comment>
<feature type="transmembrane region" description="Helical" evidence="9">
    <location>
        <begin position="319"/>
        <end position="340"/>
    </location>
</feature>
<dbReference type="AlphaFoldDB" id="A0A2T6KI90"/>
<dbReference type="OrthoDB" id="5342349at2"/>
<keyword evidence="6 9" id="KW-1133">Transmembrane helix</keyword>
<keyword evidence="7 9" id="KW-0472">Membrane</keyword>
<evidence type="ECO:0000256" key="1">
    <source>
        <dbReference type="ARBA" id="ARBA00004429"/>
    </source>
</evidence>